<feature type="transmembrane region" description="Helical" evidence="2">
    <location>
        <begin position="207"/>
        <end position="228"/>
    </location>
</feature>
<dbReference type="EMBL" id="JAPWDV010000003">
    <property type="protein sequence ID" value="KAJ6218553.1"/>
    <property type="molecule type" value="Genomic_DNA"/>
</dbReference>
<keyword evidence="2" id="KW-0812">Transmembrane</keyword>
<dbReference type="Proteomes" id="UP001142055">
    <property type="component" value="Chromosome 3"/>
</dbReference>
<accession>A0A9Q0M1X9</accession>
<keyword evidence="2" id="KW-0472">Membrane</keyword>
<keyword evidence="4" id="KW-1185">Reference proteome</keyword>
<evidence type="ECO:0000313" key="3">
    <source>
        <dbReference type="EMBL" id="KAJ6218553.1"/>
    </source>
</evidence>
<keyword evidence="1" id="KW-0175">Coiled coil</keyword>
<protein>
    <submittedName>
        <fullName evidence="3">Uncharacterized protein</fullName>
    </submittedName>
</protein>
<organism evidence="3 4">
    <name type="scientific">Blomia tropicalis</name>
    <name type="common">Mite</name>
    <dbReference type="NCBI Taxonomy" id="40697"/>
    <lineage>
        <taxon>Eukaryota</taxon>
        <taxon>Metazoa</taxon>
        <taxon>Ecdysozoa</taxon>
        <taxon>Arthropoda</taxon>
        <taxon>Chelicerata</taxon>
        <taxon>Arachnida</taxon>
        <taxon>Acari</taxon>
        <taxon>Acariformes</taxon>
        <taxon>Sarcoptiformes</taxon>
        <taxon>Astigmata</taxon>
        <taxon>Glycyphagoidea</taxon>
        <taxon>Echimyopodidae</taxon>
        <taxon>Blomia</taxon>
    </lineage>
</organism>
<comment type="caution">
    <text evidence="3">The sequence shown here is derived from an EMBL/GenBank/DDBJ whole genome shotgun (WGS) entry which is preliminary data.</text>
</comment>
<evidence type="ECO:0000256" key="1">
    <source>
        <dbReference type="SAM" id="Coils"/>
    </source>
</evidence>
<feature type="coiled-coil region" evidence="1">
    <location>
        <begin position="154"/>
        <end position="181"/>
    </location>
</feature>
<sequence>MIYENDPCQTKGNYIEYGLTDDNVNYIYFLPFWNENKPLIISPDITYHQVLIDFAHFNICDTIKSFKRIGKEEFNSIDVVGNRFFVRCWAPGLDDIDPCPNLPIEIVRNEEYIFGNVQIHYDKVEKSFIKHREKFLKQNEWLQRKIFDDQIWKLEVIDVKLNVTEENVKKLKENLGEYLDDLRGFKVMQERENRNHQNQFHLSLKHWLIIVVCAILINLIYFAILLYFDKKIMSLKKNLEIYILEKL</sequence>
<name>A0A9Q0M1X9_BLOTA</name>
<dbReference type="AlphaFoldDB" id="A0A9Q0M1X9"/>
<keyword evidence="2" id="KW-1133">Transmembrane helix</keyword>
<evidence type="ECO:0000256" key="2">
    <source>
        <dbReference type="SAM" id="Phobius"/>
    </source>
</evidence>
<reference evidence="3" key="1">
    <citation type="submission" date="2022-12" db="EMBL/GenBank/DDBJ databases">
        <title>Genome assemblies of Blomia tropicalis.</title>
        <authorList>
            <person name="Cui Y."/>
        </authorList>
    </citation>
    <scope>NUCLEOTIDE SEQUENCE</scope>
    <source>
        <tissue evidence="3">Adult mites</tissue>
    </source>
</reference>
<proteinExistence type="predicted"/>
<evidence type="ECO:0000313" key="4">
    <source>
        <dbReference type="Proteomes" id="UP001142055"/>
    </source>
</evidence>
<gene>
    <name evidence="3" type="ORF">RDWZM_009710</name>
</gene>